<name>A0A6I9YZQ6_9SAUR</name>
<dbReference type="RefSeq" id="XP_013929792.1">
    <property type="nucleotide sequence ID" value="XM_014074317.1"/>
</dbReference>
<keyword evidence="5" id="KW-0677">Repeat</keyword>
<dbReference type="OrthoDB" id="446173at2759"/>
<evidence type="ECO:0000313" key="10">
    <source>
        <dbReference type="Proteomes" id="UP000504617"/>
    </source>
</evidence>
<dbReference type="PROSITE" id="PS50026">
    <property type="entry name" value="EGF_3"/>
    <property type="match status" value="1"/>
</dbReference>
<dbReference type="GeneID" id="106555461"/>
<dbReference type="InterPro" id="IPR000742">
    <property type="entry name" value="EGF"/>
</dbReference>
<keyword evidence="3 8" id="KW-0245">EGF-like domain</keyword>
<evidence type="ECO:0000256" key="5">
    <source>
        <dbReference type="ARBA" id="ARBA00022737"/>
    </source>
</evidence>
<dbReference type="PROSITE" id="PS00010">
    <property type="entry name" value="ASX_HYDROXYL"/>
    <property type="match status" value="1"/>
</dbReference>
<dbReference type="FunFam" id="2.10.25.10:FF:000003">
    <property type="entry name" value="fibrillin-1 isoform X1"/>
    <property type="match status" value="1"/>
</dbReference>
<dbReference type="PROSITE" id="PS01187">
    <property type="entry name" value="EGF_CA"/>
    <property type="match status" value="1"/>
</dbReference>
<evidence type="ECO:0000256" key="1">
    <source>
        <dbReference type="ARBA" id="ARBA00004613"/>
    </source>
</evidence>
<keyword evidence="2" id="KW-0964">Secreted</keyword>
<evidence type="ECO:0000256" key="3">
    <source>
        <dbReference type="ARBA" id="ARBA00022536"/>
    </source>
</evidence>
<keyword evidence="4" id="KW-0732">Signal</keyword>
<dbReference type="CDD" id="cd00054">
    <property type="entry name" value="EGF_CA"/>
    <property type="match status" value="1"/>
</dbReference>
<organism evidence="10 11">
    <name type="scientific">Thamnophis sirtalis</name>
    <dbReference type="NCBI Taxonomy" id="35019"/>
    <lineage>
        <taxon>Eukaryota</taxon>
        <taxon>Metazoa</taxon>
        <taxon>Chordata</taxon>
        <taxon>Craniata</taxon>
        <taxon>Vertebrata</taxon>
        <taxon>Euteleostomi</taxon>
        <taxon>Lepidosauria</taxon>
        <taxon>Squamata</taxon>
        <taxon>Bifurcata</taxon>
        <taxon>Unidentata</taxon>
        <taxon>Episquamata</taxon>
        <taxon>Toxicofera</taxon>
        <taxon>Serpentes</taxon>
        <taxon>Colubroidea</taxon>
        <taxon>Colubridae</taxon>
        <taxon>Natricinae</taxon>
        <taxon>Thamnophis</taxon>
    </lineage>
</organism>
<dbReference type="Proteomes" id="UP000504617">
    <property type="component" value="Unplaced"/>
</dbReference>
<dbReference type="GO" id="GO:0005509">
    <property type="term" value="F:calcium ion binding"/>
    <property type="evidence" value="ECO:0007669"/>
    <property type="project" value="InterPro"/>
</dbReference>
<dbReference type="SMART" id="SM00181">
    <property type="entry name" value="EGF"/>
    <property type="match status" value="1"/>
</dbReference>
<dbReference type="KEGG" id="tsr:106555461"/>
<dbReference type="InterPro" id="IPR001881">
    <property type="entry name" value="EGF-like_Ca-bd_dom"/>
</dbReference>
<comment type="subcellular location">
    <subcellularLocation>
        <location evidence="1">Secreted</location>
    </subcellularLocation>
</comment>
<dbReference type="Gene3D" id="2.10.25.10">
    <property type="entry name" value="Laminin"/>
    <property type="match status" value="2"/>
</dbReference>
<dbReference type="InterPro" id="IPR018097">
    <property type="entry name" value="EGF_Ca-bd_CS"/>
</dbReference>
<reference evidence="11" key="1">
    <citation type="submission" date="2025-08" db="UniProtKB">
        <authorList>
            <consortium name="RefSeq"/>
        </authorList>
    </citation>
    <scope>IDENTIFICATION</scope>
    <source>
        <tissue evidence="11">Skeletal muscle</tissue>
    </source>
</reference>
<keyword evidence="7" id="KW-0325">Glycoprotein</keyword>
<evidence type="ECO:0000256" key="8">
    <source>
        <dbReference type="PROSITE-ProRule" id="PRU00076"/>
    </source>
</evidence>
<evidence type="ECO:0000256" key="6">
    <source>
        <dbReference type="ARBA" id="ARBA00023157"/>
    </source>
</evidence>
<dbReference type="SMART" id="SM00179">
    <property type="entry name" value="EGF_CA"/>
    <property type="match status" value="1"/>
</dbReference>
<keyword evidence="10" id="KW-1185">Reference proteome</keyword>
<proteinExistence type="predicted"/>
<feature type="domain" description="EGF-like" evidence="9">
    <location>
        <begin position="24"/>
        <end position="64"/>
    </location>
</feature>
<evidence type="ECO:0000256" key="4">
    <source>
        <dbReference type="ARBA" id="ARBA00022729"/>
    </source>
</evidence>
<gene>
    <name evidence="11" type="primary">LOC106555461</name>
</gene>
<dbReference type="PROSITE" id="PS01186">
    <property type="entry name" value="EGF_2"/>
    <property type="match status" value="1"/>
</dbReference>
<dbReference type="InterPro" id="IPR052080">
    <property type="entry name" value="vWF_C/EGF_Fibrillin"/>
</dbReference>
<dbReference type="GO" id="GO:0005576">
    <property type="term" value="C:extracellular region"/>
    <property type="evidence" value="ECO:0007669"/>
    <property type="project" value="UniProtKB-SubCell"/>
</dbReference>
<evidence type="ECO:0000259" key="9">
    <source>
        <dbReference type="PROSITE" id="PS50026"/>
    </source>
</evidence>
<evidence type="ECO:0000256" key="2">
    <source>
        <dbReference type="ARBA" id="ARBA00022525"/>
    </source>
</evidence>
<protein>
    <submittedName>
        <fullName evidence="11">Latent-transforming growth factor beta-binding protein 3-like</fullName>
    </submittedName>
</protein>
<sequence length="107" mass="11680">MAGSFRCSCGDGFVPAADFRSCVDVNECQNGSLCTHGVCVNTLGSFKCQCPAGFQAVKDGPRCKGERGKRMNSREFFLRGGEKELLSMRRRLVCQCFPCLGSHRGCD</sequence>
<dbReference type="Pfam" id="PF07645">
    <property type="entry name" value="EGF_CA"/>
    <property type="match status" value="1"/>
</dbReference>
<accession>A0A6I9YZQ6</accession>
<comment type="caution">
    <text evidence="8">Lacks conserved residue(s) required for the propagation of feature annotation.</text>
</comment>
<dbReference type="InterPro" id="IPR049883">
    <property type="entry name" value="NOTCH1_EGF-like"/>
</dbReference>
<dbReference type="PANTHER" id="PTHR47333">
    <property type="entry name" value="VON WILLEBRAND FACTOR C AND EGF DOMAIN-CONTAINING PROTEIN"/>
    <property type="match status" value="1"/>
</dbReference>
<dbReference type="AlphaFoldDB" id="A0A6I9YZQ6"/>
<keyword evidence="6" id="KW-1015">Disulfide bond</keyword>
<dbReference type="PANTHER" id="PTHR47333:SF4">
    <property type="entry name" value="EGF-LIKE DOMAIN-CONTAINING PROTEIN"/>
    <property type="match status" value="1"/>
</dbReference>
<evidence type="ECO:0000256" key="7">
    <source>
        <dbReference type="ARBA" id="ARBA00023180"/>
    </source>
</evidence>
<evidence type="ECO:0000313" key="11">
    <source>
        <dbReference type="RefSeq" id="XP_013929792.1"/>
    </source>
</evidence>
<dbReference type="SUPFAM" id="SSF57196">
    <property type="entry name" value="EGF/Laminin"/>
    <property type="match status" value="1"/>
</dbReference>
<dbReference type="InterPro" id="IPR000152">
    <property type="entry name" value="EGF-type_Asp/Asn_hydroxyl_site"/>
</dbReference>